<protein>
    <submittedName>
        <fullName evidence="3">Uncharacterized protein</fullName>
    </submittedName>
</protein>
<feature type="region of interest" description="Disordered" evidence="1">
    <location>
        <begin position="75"/>
        <end position="106"/>
    </location>
</feature>
<reference evidence="3 4" key="1">
    <citation type="submission" date="2022-01" db="EMBL/GenBank/DDBJ databases">
        <authorList>
            <person name="Xiong W."/>
            <person name="Schranz E."/>
        </authorList>
    </citation>
    <scope>NUCLEOTIDE SEQUENCE [LARGE SCALE GENOMIC DNA]</scope>
</reference>
<sequence length="106" mass="12071">MAQDLSQEIAKTRRTRRRTDSNPRIPLFVIWVILISTQLPSSSPAHHHHHHHHDSIPSSRKAEFFRTAAPHFHAAARSRAAGEGNLYDEDKRLVSHRSKPSSQLVS</sequence>
<keyword evidence="4" id="KW-1185">Reference proteome</keyword>
<name>A0AAU9LWY0_9ASTR</name>
<dbReference type="EMBL" id="CAKMRJ010000001">
    <property type="protein sequence ID" value="CAH1414150.1"/>
    <property type="molecule type" value="Genomic_DNA"/>
</dbReference>
<proteinExistence type="predicted"/>
<evidence type="ECO:0000256" key="1">
    <source>
        <dbReference type="SAM" id="MobiDB-lite"/>
    </source>
</evidence>
<feature type="transmembrane region" description="Helical" evidence="2">
    <location>
        <begin position="21"/>
        <end position="39"/>
    </location>
</feature>
<accession>A0AAU9LWY0</accession>
<evidence type="ECO:0000313" key="3">
    <source>
        <dbReference type="EMBL" id="CAH1414150.1"/>
    </source>
</evidence>
<gene>
    <name evidence="3" type="ORF">LVIROSA_LOCUS2080</name>
</gene>
<dbReference type="PANTHER" id="PTHR34545">
    <property type="entry name" value="CLAVATA3/ESR (CLE)-RELATED PROTEIN 22"/>
    <property type="match status" value="1"/>
</dbReference>
<keyword evidence="2" id="KW-1133">Transmembrane helix</keyword>
<comment type="caution">
    <text evidence="3">The sequence shown here is derived from an EMBL/GenBank/DDBJ whole genome shotgun (WGS) entry which is preliminary data.</text>
</comment>
<dbReference type="AlphaFoldDB" id="A0AAU9LWY0"/>
<dbReference type="InterPro" id="IPR033249">
    <property type="entry name" value="CLE_plant"/>
</dbReference>
<dbReference type="PANTHER" id="PTHR34545:SF7">
    <property type="entry name" value="CLAVATA3_ESR (CLE)-RELATED PROTEIN 16"/>
    <property type="match status" value="1"/>
</dbReference>
<feature type="region of interest" description="Disordered" evidence="1">
    <location>
        <begin position="41"/>
        <end position="63"/>
    </location>
</feature>
<keyword evidence="2" id="KW-0812">Transmembrane</keyword>
<keyword evidence="2" id="KW-0472">Membrane</keyword>
<evidence type="ECO:0000313" key="4">
    <source>
        <dbReference type="Proteomes" id="UP001157418"/>
    </source>
</evidence>
<evidence type="ECO:0000256" key="2">
    <source>
        <dbReference type="SAM" id="Phobius"/>
    </source>
</evidence>
<dbReference type="Proteomes" id="UP001157418">
    <property type="component" value="Unassembled WGS sequence"/>
</dbReference>
<organism evidence="3 4">
    <name type="scientific">Lactuca virosa</name>
    <dbReference type="NCBI Taxonomy" id="75947"/>
    <lineage>
        <taxon>Eukaryota</taxon>
        <taxon>Viridiplantae</taxon>
        <taxon>Streptophyta</taxon>
        <taxon>Embryophyta</taxon>
        <taxon>Tracheophyta</taxon>
        <taxon>Spermatophyta</taxon>
        <taxon>Magnoliopsida</taxon>
        <taxon>eudicotyledons</taxon>
        <taxon>Gunneridae</taxon>
        <taxon>Pentapetalae</taxon>
        <taxon>asterids</taxon>
        <taxon>campanulids</taxon>
        <taxon>Asterales</taxon>
        <taxon>Asteraceae</taxon>
        <taxon>Cichorioideae</taxon>
        <taxon>Cichorieae</taxon>
        <taxon>Lactucinae</taxon>
        <taxon>Lactuca</taxon>
    </lineage>
</organism>
<dbReference type="GO" id="GO:0048731">
    <property type="term" value="P:system development"/>
    <property type="evidence" value="ECO:0007669"/>
    <property type="project" value="InterPro"/>
</dbReference>